<evidence type="ECO:0000259" key="2">
    <source>
        <dbReference type="PROSITE" id="PS50112"/>
    </source>
</evidence>
<dbReference type="Pfam" id="PF08447">
    <property type="entry name" value="PAS_3"/>
    <property type="match status" value="1"/>
</dbReference>
<feature type="domain" description="EAL" evidence="4">
    <location>
        <begin position="582"/>
        <end position="849"/>
    </location>
</feature>
<dbReference type="InterPro" id="IPR001610">
    <property type="entry name" value="PAC"/>
</dbReference>
<dbReference type="Gene3D" id="3.30.70.270">
    <property type="match status" value="1"/>
</dbReference>
<dbReference type="CDD" id="cd00130">
    <property type="entry name" value="PAS"/>
    <property type="match status" value="2"/>
</dbReference>
<dbReference type="SMART" id="SM00086">
    <property type="entry name" value="PAC"/>
    <property type="match status" value="2"/>
</dbReference>
<protein>
    <submittedName>
        <fullName evidence="6">Cyclic di-GMP phosphodiesterase Gmr</fullName>
        <ecNumber evidence="6">3.1.4.52</ecNumber>
    </submittedName>
</protein>
<dbReference type="Pfam" id="PF08448">
    <property type="entry name" value="PAS_4"/>
    <property type="match status" value="2"/>
</dbReference>
<dbReference type="SUPFAM" id="SSF55073">
    <property type="entry name" value="Nucleotide cyclase"/>
    <property type="match status" value="1"/>
</dbReference>
<dbReference type="SUPFAM" id="SSF55785">
    <property type="entry name" value="PYP-like sensor domain (PAS domain)"/>
    <property type="match status" value="3"/>
</dbReference>
<evidence type="ECO:0000259" key="4">
    <source>
        <dbReference type="PROSITE" id="PS50883"/>
    </source>
</evidence>
<dbReference type="NCBIfam" id="TIGR00229">
    <property type="entry name" value="sensory_box"/>
    <property type="match status" value="1"/>
</dbReference>
<feature type="region of interest" description="Disordered" evidence="1">
    <location>
        <begin position="1"/>
        <end position="33"/>
    </location>
</feature>
<dbReference type="Gene3D" id="3.30.450.20">
    <property type="entry name" value="PAS domain"/>
    <property type="match status" value="3"/>
</dbReference>
<dbReference type="NCBIfam" id="TIGR00254">
    <property type="entry name" value="GGDEF"/>
    <property type="match status" value="1"/>
</dbReference>
<name>A0A1J5QSK0_9ZZZZ</name>
<dbReference type="InterPro" id="IPR052155">
    <property type="entry name" value="Biofilm_reg_signaling"/>
</dbReference>
<dbReference type="InterPro" id="IPR013655">
    <property type="entry name" value="PAS_fold_3"/>
</dbReference>
<dbReference type="InterPro" id="IPR000014">
    <property type="entry name" value="PAS"/>
</dbReference>
<feature type="domain" description="PAC" evidence="3">
    <location>
        <begin position="356"/>
        <end position="408"/>
    </location>
</feature>
<feature type="domain" description="PAC" evidence="3">
    <location>
        <begin position="226"/>
        <end position="279"/>
    </location>
</feature>
<dbReference type="Pfam" id="PF00563">
    <property type="entry name" value="EAL"/>
    <property type="match status" value="1"/>
</dbReference>
<dbReference type="PROSITE" id="PS50113">
    <property type="entry name" value="PAC"/>
    <property type="match status" value="2"/>
</dbReference>
<dbReference type="InterPro" id="IPR000160">
    <property type="entry name" value="GGDEF_dom"/>
</dbReference>
<dbReference type="SMART" id="SM00267">
    <property type="entry name" value="GGDEF"/>
    <property type="match status" value="1"/>
</dbReference>
<dbReference type="InterPro" id="IPR000700">
    <property type="entry name" value="PAS-assoc_C"/>
</dbReference>
<dbReference type="CDD" id="cd01948">
    <property type="entry name" value="EAL"/>
    <property type="match status" value="1"/>
</dbReference>
<dbReference type="SMART" id="SM00091">
    <property type="entry name" value="PAS"/>
    <property type="match status" value="3"/>
</dbReference>
<dbReference type="CDD" id="cd01949">
    <property type="entry name" value="GGDEF"/>
    <property type="match status" value="1"/>
</dbReference>
<dbReference type="InterPro" id="IPR035919">
    <property type="entry name" value="EAL_sf"/>
</dbReference>
<dbReference type="PROSITE" id="PS50887">
    <property type="entry name" value="GGDEF"/>
    <property type="match status" value="1"/>
</dbReference>
<dbReference type="EC" id="3.1.4.52" evidence="6"/>
<dbReference type="InterPro" id="IPR043128">
    <property type="entry name" value="Rev_trsase/Diguanyl_cyclase"/>
</dbReference>
<dbReference type="SUPFAM" id="SSF141868">
    <property type="entry name" value="EAL domain-like"/>
    <property type="match status" value="1"/>
</dbReference>
<evidence type="ECO:0000313" key="6">
    <source>
        <dbReference type="EMBL" id="OIQ86432.1"/>
    </source>
</evidence>
<evidence type="ECO:0000259" key="5">
    <source>
        <dbReference type="PROSITE" id="PS50887"/>
    </source>
</evidence>
<feature type="domain" description="PAS" evidence="2">
    <location>
        <begin position="37"/>
        <end position="99"/>
    </location>
</feature>
<dbReference type="InterPro" id="IPR001633">
    <property type="entry name" value="EAL_dom"/>
</dbReference>
<dbReference type="PROSITE" id="PS50883">
    <property type="entry name" value="EAL"/>
    <property type="match status" value="1"/>
</dbReference>
<dbReference type="FunFam" id="3.30.70.270:FF:000001">
    <property type="entry name" value="Diguanylate cyclase domain protein"/>
    <property type="match status" value="1"/>
</dbReference>
<evidence type="ECO:0000259" key="3">
    <source>
        <dbReference type="PROSITE" id="PS50113"/>
    </source>
</evidence>
<dbReference type="PANTHER" id="PTHR44757:SF2">
    <property type="entry name" value="BIOFILM ARCHITECTURE MAINTENANCE PROTEIN MBAA"/>
    <property type="match status" value="1"/>
</dbReference>
<dbReference type="AlphaFoldDB" id="A0A1J5QSK0"/>
<dbReference type="Pfam" id="PF00990">
    <property type="entry name" value="GGDEF"/>
    <property type="match status" value="1"/>
</dbReference>
<gene>
    <name evidence="6" type="primary">gmr_159</name>
    <name evidence="6" type="ORF">GALL_317200</name>
</gene>
<reference evidence="6" key="1">
    <citation type="submission" date="2016-10" db="EMBL/GenBank/DDBJ databases">
        <title>Sequence of Gallionella enrichment culture.</title>
        <authorList>
            <person name="Poehlein A."/>
            <person name="Muehling M."/>
            <person name="Daniel R."/>
        </authorList>
    </citation>
    <scope>NUCLEOTIDE SEQUENCE</scope>
</reference>
<accession>A0A1J5QSK0</accession>
<dbReference type="InterPro" id="IPR029787">
    <property type="entry name" value="Nucleotide_cyclase"/>
</dbReference>
<dbReference type="SMART" id="SM00052">
    <property type="entry name" value="EAL"/>
    <property type="match status" value="1"/>
</dbReference>
<organism evidence="6">
    <name type="scientific">mine drainage metagenome</name>
    <dbReference type="NCBI Taxonomy" id="410659"/>
    <lineage>
        <taxon>unclassified sequences</taxon>
        <taxon>metagenomes</taxon>
        <taxon>ecological metagenomes</taxon>
    </lineage>
</organism>
<dbReference type="EMBL" id="MLJW01000480">
    <property type="protein sequence ID" value="OIQ86432.1"/>
    <property type="molecule type" value="Genomic_DNA"/>
</dbReference>
<evidence type="ECO:0000256" key="1">
    <source>
        <dbReference type="SAM" id="MobiDB-lite"/>
    </source>
</evidence>
<comment type="caution">
    <text evidence="6">The sequence shown here is derived from an EMBL/GenBank/DDBJ whole genome shotgun (WGS) entry which is preliminary data.</text>
</comment>
<dbReference type="PROSITE" id="PS50112">
    <property type="entry name" value="PAS"/>
    <property type="match status" value="1"/>
</dbReference>
<dbReference type="InterPro" id="IPR035965">
    <property type="entry name" value="PAS-like_dom_sf"/>
</dbReference>
<proteinExistence type="predicted"/>
<dbReference type="GO" id="GO:0071111">
    <property type="term" value="F:cyclic-guanylate-specific phosphodiesterase activity"/>
    <property type="evidence" value="ECO:0007669"/>
    <property type="project" value="UniProtKB-EC"/>
</dbReference>
<keyword evidence="6" id="KW-0378">Hydrolase</keyword>
<sequence length="851" mass="94056">MPDEAPFSPPAKQPPAASQGIAHPGVSTEHDNRPEWLDSMPGLFSHFDADCRLLHCNAAYADWMGQGAADLVGKALDALVRPEDMPVVMPHVRKVLAGTPVTYTREQTQGRVTRWLETRLQPAWSPPQAGLAPQVVGFYCLELDRSADKLRLDRTALLRHASGATFWTLDLQQGVLHSEQNWADPALREQAATFTMPELLALLPEADRPAVLHGLQQVMHAGQVSPSVEARIRRKDGSLIWTCNQGLVSRWTPDGQPLELMGISVDITATKQALDDLQHSEQRFRTFAELSSDWFWELDAQGRFTSMSASSLRNRNVQQVREAVLGRAWQDINPAMAALPQWVALHTLMQRQLPFHDLVLPYRGDDMQTRWWSLSGTPIWNAQNQLTGWRGVARDITEQRQAEDKLYVTAYTDTLTGLSNRAGFERLLQSTLDHSQDTGGALLFIDLDQFKQINDSLGHSVGDRLLAEAAHRIQDTLRAGDLTGRFGGDEFLVYSRRSDTPAPDEALVLAERLRADLARPYTVEGRMLHTTVSVGVAQFPRDGSGIAELLSHADAALHEAKTLGRNRAQVFTPQLLARVRRRAQLEAELHAALEADAFAIALQPIARLQLRAADADTAITAQQRYAIVGFEALARWTRPDGEEVSPLEFVPIILDLGLIFDFGLQILRKSLRALRDLRETCGYTGHLSVNVSPAQLKGGCVTCLRDELSAAGIEPGLLTVELTENLQIMVSEDCLLTLNGIRDLGVKISLDDFGVGFSNLEYLTSLPATQIKIDRAFTHGVATDRYKAAVVTATLAMAASLGLEAVAEGVENLRDLQWIEQAGCTQVQGWALWRAMDVDAACALLRHTMQR</sequence>
<feature type="domain" description="GGDEF" evidence="5">
    <location>
        <begin position="438"/>
        <end position="573"/>
    </location>
</feature>
<dbReference type="InterPro" id="IPR013656">
    <property type="entry name" value="PAS_4"/>
</dbReference>
<dbReference type="Gene3D" id="3.20.20.450">
    <property type="entry name" value="EAL domain"/>
    <property type="match status" value="1"/>
</dbReference>
<dbReference type="PANTHER" id="PTHR44757">
    <property type="entry name" value="DIGUANYLATE CYCLASE DGCP"/>
    <property type="match status" value="1"/>
</dbReference>